<dbReference type="EMBL" id="QGMK01000031">
    <property type="protein sequence ID" value="TVY85092.1"/>
    <property type="molecule type" value="Genomic_DNA"/>
</dbReference>
<reference evidence="9 10" key="1">
    <citation type="submission" date="2018-05" db="EMBL/GenBank/DDBJ databases">
        <title>Genome sequencing and assembly of the regulated plant pathogen Lachnellula willkommii and related sister species for the development of diagnostic species identification markers.</title>
        <authorList>
            <person name="Giroux E."/>
            <person name="Bilodeau G."/>
        </authorList>
    </citation>
    <scope>NUCLEOTIDE SEQUENCE [LARGE SCALE GENOMIC DNA]</scope>
    <source>
        <strain evidence="9 10">CBS 268.59</strain>
    </source>
</reference>
<keyword evidence="4" id="KW-0186">Copper</keyword>
<evidence type="ECO:0000256" key="1">
    <source>
        <dbReference type="ARBA" id="ARBA00022448"/>
    </source>
</evidence>
<dbReference type="Proteomes" id="UP000469558">
    <property type="component" value="Unassembled WGS sequence"/>
</dbReference>
<keyword evidence="3" id="KW-0187">Copper transport</keyword>
<evidence type="ECO:0000256" key="5">
    <source>
        <dbReference type="ARBA" id="ARBA00023065"/>
    </source>
</evidence>
<sequence length="106" mass="11316">KEAHYPATMAEAVSSLPGGEHTYKFNVAMSCGGCSGAVNRVLGKLEGVKSHDVTLEPQQWNVSVVAEPGLKYGKVLKKIANTRKEVKSGEADGVVQSVKVEDFPED</sequence>
<dbReference type="CDD" id="cd00371">
    <property type="entry name" value="HMA"/>
    <property type="match status" value="1"/>
</dbReference>
<keyword evidence="6" id="KW-0143">Chaperone</keyword>
<accession>A0A8T9CIU6</accession>
<name>A0A8T9CIU6_9HELO</name>
<dbReference type="GO" id="GO:0046872">
    <property type="term" value="F:metal ion binding"/>
    <property type="evidence" value="ECO:0007669"/>
    <property type="project" value="UniProtKB-KW"/>
</dbReference>
<dbReference type="PANTHER" id="PTHR46365">
    <property type="entry name" value="COPPER TRANSPORT PROTEIN ATOX1"/>
    <property type="match status" value="1"/>
</dbReference>
<dbReference type="Gene3D" id="3.30.70.100">
    <property type="match status" value="1"/>
</dbReference>
<gene>
    <name evidence="9" type="primary">ATX1</name>
    <name evidence="9" type="ORF">LSUE1_G001466</name>
</gene>
<dbReference type="SUPFAM" id="SSF55008">
    <property type="entry name" value="HMA, heavy metal-associated domain"/>
    <property type="match status" value="1"/>
</dbReference>
<feature type="domain" description="HMA" evidence="8">
    <location>
        <begin position="20"/>
        <end position="87"/>
    </location>
</feature>
<evidence type="ECO:0000259" key="8">
    <source>
        <dbReference type="PROSITE" id="PS50846"/>
    </source>
</evidence>
<comment type="similarity">
    <text evidence="7">Belongs to the ATX1 family.</text>
</comment>
<dbReference type="PROSITE" id="PS01047">
    <property type="entry name" value="HMA_1"/>
    <property type="match status" value="1"/>
</dbReference>
<keyword evidence="5" id="KW-0406">Ion transport</keyword>
<keyword evidence="10" id="KW-1185">Reference proteome</keyword>
<dbReference type="InterPro" id="IPR036163">
    <property type="entry name" value="HMA_dom_sf"/>
</dbReference>
<evidence type="ECO:0000256" key="7">
    <source>
        <dbReference type="ARBA" id="ARBA00038171"/>
    </source>
</evidence>
<evidence type="ECO:0000256" key="4">
    <source>
        <dbReference type="ARBA" id="ARBA00023008"/>
    </source>
</evidence>
<proteinExistence type="inferred from homology"/>
<dbReference type="GO" id="GO:0016531">
    <property type="term" value="F:copper chaperone activity"/>
    <property type="evidence" value="ECO:0007669"/>
    <property type="project" value="TreeGrafter"/>
</dbReference>
<dbReference type="PROSITE" id="PS50846">
    <property type="entry name" value="HMA_2"/>
    <property type="match status" value="1"/>
</dbReference>
<comment type="caution">
    <text evidence="9">The sequence shown here is derived from an EMBL/GenBank/DDBJ whole genome shotgun (WGS) entry which is preliminary data.</text>
</comment>
<dbReference type="InterPro" id="IPR017969">
    <property type="entry name" value="Heavy-metal-associated_CS"/>
</dbReference>
<dbReference type="PANTHER" id="PTHR46365:SF1">
    <property type="entry name" value="COPPER TRANSPORT PROTEIN ATOX1"/>
    <property type="match status" value="1"/>
</dbReference>
<protein>
    <submittedName>
        <fullName evidence="9">Metal homeostasis factor ATX1</fullName>
    </submittedName>
</protein>
<keyword evidence="1" id="KW-0813">Transport</keyword>
<dbReference type="OrthoDB" id="689350at2759"/>
<feature type="non-terminal residue" evidence="9">
    <location>
        <position position="1"/>
    </location>
</feature>
<organism evidence="9 10">
    <name type="scientific">Lachnellula suecica</name>
    <dbReference type="NCBI Taxonomy" id="602035"/>
    <lineage>
        <taxon>Eukaryota</taxon>
        <taxon>Fungi</taxon>
        <taxon>Dikarya</taxon>
        <taxon>Ascomycota</taxon>
        <taxon>Pezizomycotina</taxon>
        <taxon>Leotiomycetes</taxon>
        <taxon>Helotiales</taxon>
        <taxon>Lachnaceae</taxon>
        <taxon>Lachnellula</taxon>
    </lineage>
</organism>
<dbReference type="InterPro" id="IPR006121">
    <property type="entry name" value="HMA_dom"/>
</dbReference>
<evidence type="ECO:0000256" key="6">
    <source>
        <dbReference type="ARBA" id="ARBA00023186"/>
    </source>
</evidence>
<dbReference type="AlphaFoldDB" id="A0A8T9CIU6"/>
<dbReference type="Pfam" id="PF00403">
    <property type="entry name" value="HMA"/>
    <property type="match status" value="1"/>
</dbReference>
<evidence type="ECO:0000313" key="9">
    <source>
        <dbReference type="EMBL" id="TVY85092.1"/>
    </source>
</evidence>
<evidence type="ECO:0000256" key="3">
    <source>
        <dbReference type="ARBA" id="ARBA00022796"/>
    </source>
</evidence>
<keyword evidence="2" id="KW-0479">Metal-binding</keyword>
<dbReference type="GO" id="GO:0006825">
    <property type="term" value="P:copper ion transport"/>
    <property type="evidence" value="ECO:0007669"/>
    <property type="project" value="UniProtKB-KW"/>
</dbReference>
<dbReference type="GO" id="GO:0005829">
    <property type="term" value="C:cytosol"/>
    <property type="evidence" value="ECO:0007669"/>
    <property type="project" value="TreeGrafter"/>
</dbReference>
<dbReference type="InterPro" id="IPR051881">
    <property type="entry name" value="Copper_transport_ATOX1-like"/>
</dbReference>
<evidence type="ECO:0000313" key="10">
    <source>
        <dbReference type="Proteomes" id="UP000469558"/>
    </source>
</evidence>
<evidence type="ECO:0000256" key="2">
    <source>
        <dbReference type="ARBA" id="ARBA00022723"/>
    </source>
</evidence>